<name>A0ABW5T2X1_9BACI</name>
<dbReference type="GO" id="GO:0016787">
    <property type="term" value="F:hydrolase activity"/>
    <property type="evidence" value="ECO:0007669"/>
    <property type="project" value="UniProtKB-KW"/>
</dbReference>
<dbReference type="RefSeq" id="WP_380713239.1">
    <property type="nucleotide sequence ID" value="NZ_JBHUML010000002.1"/>
</dbReference>
<accession>A0ABW5T2X1</accession>
<dbReference type="PANTHER" id="PTHR40841:SF2">
    <property type="entry name" value="SIDEROPHORE-DEGRADING ESTERASE (EUROFUNG)"/>
    <property type="match status" value="1"/>
</dbReference>
<protein>
    <submittedName>
        <fullName evidence="3">Alpha/beta hydrolase</fullName>
    </submittedName>
</protein>
<dbReference type="Proteomes" id="UP001597520">
    <property type="component" value="Unassembled WGS sequence"/>
</dbReference>
<dbReference type="Gene3D" id="3.40.50.1820">
    <property type="entry name" value="alpha/beta hydrolase"/>
    <property type="match status" value="1"/>
</dbReference>
<evidence type="ECO:0000313" key="4">
    <source>
        <dbReference type="Proteomes" id="UP001597520"/>
    </source>
</evidence>
<evidence type="ECO:0000256" key="1">
    <source>
        <dbReference type="ARBA" id="ARBA00005622"/>
    </source>
</evidence>
<dbReference type="PANTHER" id="PTHR40841">
    <property type="entry name" value="SIDEROPHORE TRIACETYLFUSARININE C ESTERASE"/>
    <property type="match status" value="1"/>
</dbReference>
<evidence type="ECO:0000256" key="2">
    <source>
        <dbReference type="ARBA" id="ARBA00022801"/>
    </source>
</evidence>
<dbReference type="EMBL" id="JBHUML010000002">
    <property type="protein sequence ID" value="MFD2705908.1"/>
    <property type="molecule type" value="Genomic_DNA"/>
</dbReference>
<keyword evidence="4" id="KW-1185">Reference proteome</keyword>
<dbReference type="InterPro" id="IPR000801">
    <property type="entry name" value="Esterase-like"/>
</dbReference>
<sequence length="270" mass="30334">MTEIHHPDSQMEEWLIERAEGAASSYKLYIYSPSEPAPSEGYPVLYVLDGNAFFQTVSDAVRMQSRRPEVTGVHASVVVGIGYPGEILFHRERRFYDYTPSADTAELPPMPSGSSWPENGGAERFLLFLRETIQPFIREHCVINPEHQTIFGHSLGGLFALYTLFNKPGTFQGYIATSPSIWWNQQAVLQGESPFLNGLGDYDVSIRLFLSAGSLEKAHMITDAKALSSRLKPYNTPGFQTQYIEGHEENHMSIVPTILSRALRFTQQTL</sequence>
<proteinExistence type="inferred from homology"/>
<reference evidence="4" key="1">
    <citation type="journal article" date="2019" name="Int. J. Syst. Evol. Microbiol.">
        <title>The Global Catalogue of Microorganisms (GCM) 10K type strain sequencing project: providing services to taxonomists for standard genome sequencing and annotation.</title>
        <authorList>
            <consortium name="The Broad Institute Genomics Platform"/>
            <consortium name="The Broad Institute Genome Sequencing Center for Infectious Disease"/>
            <person name="Wu L."/>
            <person name="Ma J."/>
        </authorList>
    </citation>
    <scope>NUCLEOTIDE SEQUENCE [LARGE SCALE GENOMIC DNA]</scope>
    <source>
        <strain evidence="4">KCTC 33792</strain>
    </source>
</reference>
<dbReference type="Pfam" id="PF00756">
    <property type="entry name" value="Esterase"/>
    <property type="match status" value="1"/>
</dbReference>
<organism evidence="3 4">
    <name type="scientific">Salibacterium lacus</name>
    <dbReference type="NCBI Taxonomy" id="1898109"/>
    <lineage>
        <taxon>Bacteria</taxon>
        <taxon>Bacillati</taxon>
        <taxon>Bacillota</taxon>
        <taxon>Bacilli</taxon>
        <taxon>Bacillales</taxon>
        <taxon>Bacillaceae</taxon>
    </lineage>
</organism>
<evidence type="ECO:0000313" key="3">
    <source>
        <dbReference type="EMBL" id="MFD2705908.1"/>
    </source>
</evidence>
<comment type="caution">
    <text evidence="3">The sequence shown here is derived from an EMBL/GenBank/DDBJ whole genome shotgun (WGS) entry which is preliminary data.</text>
</comment>
<gene>
    <name evidence="3" type="ORF">ACFSUB_10525</name>
</gene>
<dbReference type="SUPFAM" id="SSF53474">
    <property type="entry name" value="alpha/beta-Hydrolases"/>
    <property type="match status" value="1"/>
</dbReference>
<comment type="similarity">
    <text evidence="1">Belongs to the esterase D family.</text>
</comment>
<dbReference type="InterPro" id="IPR029058">
    <property type="entry name" value="AB_hydrolase_fold"/>
</dbReference>
<keyword evidence="2 3" id="KW-0378">Hydrolase</keyword>
<dbReference type="InterPro" id="IPR052558">
    <property type="entry name" value="Siderophore_Hydrolase_D"/>
</dbReference>